<dbReference type="GO" id="GO:0051301">
    <property type="term" value="P:cell division"/>
    <property type="evidence" value="ECO:0007669"/>
    <property type="project" value="UniProtKB-KW"/>
</dbReference>
<evidence type="ECO:0000256" key="4">
    <source>
        <dbReference type="ARBA" id="ARBA00023306"/>
    </source>
</evidence>
<dbReference type="Proteomes" id="UP000245771">
    <property type="component" value="Unassembled WGS sequence"/>
</dbReference>
<dbReference type="GO" id="GO:0051726">
    <property type="term" value="P:regulation of cell cycle"/>
    <property type="evidence" value="ECO:0007669"/>
    <property type="project" value="UniProtKB-ARBA"/>
</dbReference>
<keyword evidence="2" id="KW-0132">Cell division</keyword>
<dbReference type="InterPro" id="IPR036915">
    <property type="entry name" value="Cyclin-like_sf"/>
</dbReference>
<dbReference type="InterPro" id="IPR048258">
    <property type="entry name" value="Cyclins_cyclin-box"/>
</dbReference>
<dbReference type="InParanoid" id="A0A316V8H3"/>
<keyword evidence="10" id="KW-1185">Reference proteome</keyword>
<feature type="compositionally biased region" description="Low complexity" evidence="6">
    <location>
        <begin position="1"/>
        <end position="12"/>
    </location>
</feature>
<protein>
    <submittedName>
        <fullName evidence="9">Uncharacterized protein</fullName>
    </submittedName>
</protein>
<dbReference type="InterPro" id="IPR039361">
    <property type="entry name" value="Cyclin"/>
</dbReference>
<dbReference type="GeneID" id="37018520"/>
<keyword evidence="3 5" id="KW-0195">Cyclin</keyword>
<dbReference type="AlphaFoldDB" id="A0A316V8H3"/>
<dbReference type="SMART" id="SM00385">
    <property type="entry name" value="CYCLIN"/>
    <property type="match status" value="2"/>
</dbReference>
<reference evidence="9 10" key="1">
    <citation type="journal article" date="2018" name="Mol. Biol. Evol.">
        <title>Broad Genomic Sampling Reveals a Smut Pathogenic Ancestry of the Fungal Clade Ustilaginomycotina.</title>
        <authorList>
            <person name="Kijpornyongpan T."/>
            <person name="Mondo S.J."/>
            <person name="Barry K."/>
            <person name="Sandor L."/>
            <person name="Lee J."/>
            <person name="Lipzen A."/>
            <person name="Pangilinan J."/>
            <person name="LaButti K."/>
            <person name="Hainaut M."/>
            <person name="Henrissat B."/>
            <person name="Grigoriev I.V."/>
            <person name="Spatafora J.W."/>
            <person name="Aime M.C."/>
        </authorList>
    </citation>
    <scope>NUCLEOTIDE SEQUENCE [LARGE SCALE GENOMIC DNA]</scope>
    <source>
        <strain evidence="9 10">MCA 3882</strain>
    </source>
</reference>
<dbReference type="STRING" id="1280837.A0A316V8H3"/>
<dbReference type="CDD" id="cd20559">
    <property type="entry name" value="CYCLIN_ScCLN_like"/>
    <property type="match status" value="1"/>
</dbReference>
<dbReference type="FunFam" id="1.10.472.10:FF:000010">
    <property type="entry name" value="G1/S-specific cyclin Cln1"/>
    <property type="match status" value="1"/>
</dbReference>
<dbReference type="InterPro" id="IPR013763">
    <property type="entry name" value="Cyclin-like_dom"/>
</dbReference>
<name>A0A316V8H3_9BASI</name>
<evidence type="ECO:0000313" key="9">
    <source>
        <dbReference type="EMBL" id="PWN32781.1"/>
    </source>
</evidence>
<dbReference type="OrthoDB" id="5590282at2759"/>
<dbReference type="Gene3D" id="1.10.472.10">
    <property type="entry name" value="Cyclin-like"/>
    <property type="match status" value="2"/>
</dbReference>
<dbReference type="EMBL" id="KZ819605">
    <property type="protein sequence ID" value="PWN32781.1"/>
    <property type="molecule type" value="Genomic_DNA"/>
</dbReference>
<feature type="domain" description="Cyclin C-terminal" evidence="8">
    <location>
        <begin position="173"/>
        <end position="301"/>
    </location>
</feature>
<dbReference type="InterPro" id="IPR046965">
    <property type="entry name" value="Cyclin_A/B-like"/>
</dbReference>
<keyword evidence="4" id="KW-0131">Cell cycle</keyword>
<feature type="non-terminal residue" evidence="9">
    <location>
        <position position="303"/>
    </location>
</feature>
<dbReference type="InterPro" id="IPR006671">
    <property type="entry name" value="Cyclin_N"/>
</dbReference>
<comment type="similarity">
    <text evidence="1 5">Belongs to the cyclin family.</text>
</comment>
<evidence type="ECO:0000256" key="1">
    <source>
        <dbReference type="ARBA" id="ARBA00008742"/>
    </source>
</evidence>
<dbReference type="FunCoup" id="A0A316V8H3">
    <property type="interactions" value="24"/>
</dbReference>
<sequence>MNNNTASSSDSKSNAKKVHSESLRSETQQGGRSYLDEPEYHDEVLKHMHFMEEETTACVDLMDAQPELRWYMRPYLVDFIVEIHQTFRLRSETLFLTMNIVDRYVSKRIVYKRHYQLVGCAALLIAAKFEDAKDKVPLVSELAQMCCNAYDETAFVQMEGHVLSTIGWTLGFPTPEAWLRLSCAMTRENAEEEALFTVNSTNLDSRTLNMARFLLEVTLFTRDFIGLTPSNLTAGCLLLARIIANNGQNKRALTSVASPKAIQAAQIVDAYLIEHAHQLSEILVKKYSFSHFGCASTAIVQWY</sequence>
<evidence type="ECO:0000313" key="10">
    <source>
        <dbReference type="Proteomes" id="UP000245771"/>
    </source>
</evidence>
<evidence type="ECO:0000256" key="3">
    <source>
        <dbReference type="ARBA" id="ARBA00023127"/>
    </source>
</evidence>
<dbReference type="PROSITE" id="PS00292">
    <property type="entry name" value="CYCLINS"/>
    <property type="match status" value="1"/>
</dbReference>
<accession>A0A316V8H3</accession>
<dbReference type="GO" id="GO:0016538">
    <property type="term" value="F:cyclin-dependent protein serine/threonine kinase regulator activity"/>
    <property type="evidence" value="ECO:0007669"/>
    <property type="project" value="InterPro"/>
</dbReference>
<dbReference type="RefSeq" id="XP_025353083.1">
    <property type="nucleotide sequence ID" value="XM_025496739.1"/>
</dbReference>
<dbReference type="GO" id="GO:0044772">
    <property type="term" value="P:mitotic cell cycle phase transition"/>
    <property type="evidence" value="ECO:0007669"/>
    <property type="project" value="InterPro"/>
</dbReference>
<organism evidence="9 10">
    <name type="scientific">Meira miltonrushii</name>
    <dbReference type="NCBI Taxonomy" id="1280837"/>
    <lineage>
        <taxon>Eukaryota</taxon>
        <taxon>Fungi</taxon>
        <taxon>Dikarya</taxon>
        <taxon>Basidiomycota</taxon>
        <taxon>Ustilaginomycotina</taxon>
        <taxon>Exobasidiomycetes</taxon>
        <taxon>Exobasidiales</taxon>
        <taxon>Brachybasidiaceae</taxon>
        <taxon>Meira</taxon>
    </lineage>
</organism>
<feature type="region of interest" description="Disordered" evidence="6">
    <location>
        <begin position="1"/>
        <end position="36"/>
    </location>
</feature>
<feature type="domain" description="Cyclin-like" evidence="7">
    <location>
        <begin position="78"/>
        <end position="164"/>
    </location>
</feature>
<dbReference type="InterPro" id="IPR004367">
    <property type="entry name" value="Cyclin_C-dom"/>
</dbReference>
<dbReference type="Pfam" id="PF02984">
    <property type="entry name" value="Cyclin_C"/>
    <property type="match status" value="1"/>
</dbReference>
<dbReference type="PIRSF" id="PIRSF001771">
    <property type="entry name" value="Cyclin_A_B_D_E"/>
    <property type="match status" value="1"/>
</dbReference>
<dbReference type="PANTHER" id="PTHR10177">
    <property type="entry name" value="CYCLINS"/>
    <property type="match status" value="1"/>
</dbReference>
<proteinExistence type="inferred from homology"/>
<dbReference type="SUPFAM" id="SSF47954">
    <property type="entry name" value="Cyclin-like"/>
    <property type="match status" value="2"/>
</dbReference>
<evidence type="ECO:0000256" key="5">
    <source>
        <dbReference type="RuleBase" id="RU000383"/>
    </source>
</evidence>
<dbReference type="GO" id="GO:0044843">
    <property type="term" value="P:cell cycle G1/S phase transition"/>
    <property type="evidence" value="ECO:0007669"/>
    <property type="project" value="UniProtKB-ARBA"/>
</dbReference>
<dbReference type="SMART" id="SM01332">
    <property type="entry name" value="Cyclin_C"/>
    <property type="match status" value="1"/>
</dbReference>
<evidence type="ECO:0000256" key="6">
    <source>
        <dbReference type="SAM" id="MobiDB-lite"/>
    </source>
</evidence>
<evidence type="ECO:0000259" key="8">
    <source>
        <dbReference type="SMART" id="SM01332"/>
    </source>
</evidence>
<feature type="domain" description="Cyclin-like" evidence="7">
    <location>
        <begin position="194"/>
        <end position="276"/>
    </location>
</feature>
<evidence type="ECO:0000256" key="2">
    <source>
        <dbReference type="ARBA" id="ARBA00022618"/>
    </source>
</evidence>
<dbReference type="Pfam" id="PF00134">
    <property type="entry name" value="Cyclin_N"/>
    <property type="match status" value="1"/>
</dbReference>
<gene>
    <name evidence="9" type="ORF">FA14DRAFT_126313</name>
</gene>
<evidence type="ECO:0000259" key="7">
    <source>
        <dbReference type="SMART" id="SM00385"/>
    </source>
</evidence>